<accession>A0A7W0CBX5</accession>
<sequence length="455" mass="48185">MTIEIPAPSTLSSRAMDKAPVFSPAEFTKGENNASAADSFGIAVDLGTTTIAIYLCNAAKREVIASMAMKNPQALYGDDTMSRIAFIGEETGNLERLQALVIRSIEWGMRSLLSRCRQALGLVSKMVCVGNPTMVHILAGVDPRPIGIPPYQPEFKDASSFIAGRLGFETIEGNVDTLPQVSGFIGGDILAGAQAVDFENQPDGTLLIDLGTNGELMLKTKNRIYAASCAIGPAFEGASLSCGMQAIAGAVNAVVIGADQKVSGFSVIGPEKGMKAKPAGLCGAGVISAVAQMFEKKIINPAGGFVSGKDRYDVIPANPDQDQSSVYISQKDIRSVQLGKSALISGIDLLLRKADLKKPVKIIIAGAFGSYLDRSDLLRIGMIPAIERDKIEAVGNAAGSGAVMALCDKRYIDQSIRMAAKIETIDLGSDSEFQDIFVHHLRFPESRQPISGQLI</sequence>
<keyword evidence="4" id="KW-1185">Reference proteome</keyword>
<evidence type="ECO:0000313" key="3">
    <source>
        <dbReference type="EMBL" id="MBA2882922.1"/>
    </source>
</evidence>
<dbReference type="InterPro" id="IPR041414">
    <property type="entry name" value="Raco-like_middle"/>
</dbReference>
<name>A0A7W0CBX5_9BACT</name>
<dbReference type="RefSeq" id="WP_232364812.1">
    <property type="nucleotide sequence ID" value="NZ_JACDUS010000014.1"/>
</dbReference>
<reference evidence="3 4" key="1">
    <citation type="submission" date="2020-07" db="EMBL/GenBank/DDBJ databases">
        <title>Genomic Encyclopedia of Type Strains, Phase IV (KMG-IV): sequencing the most valuable type-strain genomes for metagenomic binning, comparative biology and taxonomic classification.</title>
        <authorList>
            <person name="Goeker M."/>
        </authorList>
    </citation>
    <scope>NUCLEOTIDE SEQUENCE [LARGE SCALE GENOMIC DNA]</scope>
    <source>
        <strain evidence="3 4">DSM 17721</strain>
    </source>
</reference>
<dbReference type="Gene3D" id="3.30.420.480">
    <property type="entry name" value="Domain of unknown function (DUF4445)"/>
    <property type="match status" value="1"/>
</dbReference>
<dbReference type="Pfam" id="PF17651">
    <property type="entry name" value="Raco_middle"/>
    <property type="match status" value="1"/>
</dbReference>
<proteinExistence type="predicted"/>
<organism evidence="3 4">
    <name type="scientific">Desulfosalsimonas propionicica</name>
    <dbReference type="NCBI Taxonomy" id="332175"/>
    <lineage>
        <taxon>Bacteria</taxon>
        <taxon>Pseudomonadati</taxon>
        <taxon>Thermodesulfobacteriota</taxon>
        <taxon>Desulfobacteria</taxon>
        <taxon>Desulfobacterales</taxon>
        <taxon>Desulfosalsimonadaceae</taxon>
        <taxon>Desulfosalsimonas</taxon>
    </lineage>
</organism>
<evidence type="ECO:0000259" key="2">
    <source>
        <dbReference type="Pfam" id="PF17651"/>
    </source>
</evidence>
<dbReference type="EMBL" id="JACDUS010000014">
    <property type="protein sequence ID" value="MBA2882922.1"/>
    <property type="molecule type" value="Genomic_DNA"/>
</dbReference>
<evidence type="ECO:0000313" key="4">
    <source>
        <dbReference type="Proteomes" id="UP000525298"/>
    </source>
</evidence>
<dbReference type="AlphaFoldDB" id="A0A7W0CBX5"/>
<comment type="caution">
    <text evidence="3">The sequence shown here is derived from an EMBL/GenBank/DDBJ whole genome shotgun (WGS) entry which is preliminary data.</text>
</comment>
<dbReference type="Proteomes" id="UP000525298">
    <property type="component" value="Unassembled WGS sequence"/>
</dbReference>
<dbReference type="Pfam" id="PF14574">
    <property type="entry name" value="RACo_C_ter"/>
    <property type="match status" value="1"/>
</dbReference>
<dbReference type="InterPro" id="IPR042259">
    <property type="entry name" value="Raco-like_middle_sf"/>
</dbReference>
<gene>
    <name evidence="3" type="ORF">HNR65_003278</name>
</gene>
<feature type="domain" description="RACo C-terminal" evidence="1">
    <location>
        <begin position="205"/>
        <end position="447"/>
    </location>
</feature>
<dbReference type="InterPro" id="IPR052911">
    <property type="entry name" value="Corrinoid_activation_enz"/>
</dbReference>
<protein>
    <submittedName>
        <fullName evidence="3">Uncharacterized 2Fe-2S/4Fe-4S cluster protein (DUF4445 family)</fullName>
    </submittedName>
</protein>
<dbReference type="InterPro" id="IPR027980">
    <property type="entry name" value="RACo_C"/>
</dbReference>
<feature type="domain" description="RACo-like middle region" evidence="2">
    <location>
        <begin position="40"/>
        <end position="200"/>
    </location>
</feature>
<dbReference type="PANTHER" id="PTHR42895:SF1">
    <property type="entry name" value="IRON-SULFUR CLUSTER PROTEIN"/>
    <property type="match status" value="1"/>
</dbReference>
<evidence type="ECO:0000259" key="1">
    <source>
        <dbReference type="Pfam" id="PF14574"/>
    </source>
</evidence>
<dbReference type="PANTHER" id="PTHR42895">
    <property type="entry name" value="IRON-SULFUR CLUSTER-BINDING PROTEIN-RELATED"/>
    <property type="match status" value="1"/>
</dbReference>